<gene>
    <name evidence="9" type="ORF">CVM52_03115</name>
</gene>
<keyword evidence="4" id="KW-0274">FAD</keyword>
<dbReference type="Pfam" id="PF05199">
    <property type="entry name" value="GMC_oxred_C"/>
    <property type="match status" value="1"/>
</dbReference>
<reference evidence="9 10" key="1">
    <citation type="journal article" date="2018" name="Int. J. Syst. Evol. Microbiol.">
        <title>Pseudooceanicola lipolyticus sp. nov., a marine alphaproteobacterium, reclassification of Oceanicola flagellatus as Pseudooceanicola flagellatus comb. nov. and emended description of the genus Pseudooceanicola.</title>
        <authorList>
            <person name="Huang M.-M."/>
            <person name="Guo L.-L."/>
            <person name="Wu Y.-H."/>
            <person name="Lai Q.-L."/>
            <person name="Shao Z.-Z."/>
            <person name="Wang C.-S."/>
            <person name="Wu M."/>
            <person name="Xu X.-W."/>
        </authorList>
    </citation>
    <scope>NUCLEOTIDE SEQUENCE [LARGE SCALE GENOMIC DNA]</scope>
    <source>
        <strain evidence="9 10">157</strain>
    </source>
</reference>
<dbReference type="InterPro" id="IPR006076">
    <property type="entry name" value="FAD-dep_OxRdtase"/>
</dbReference>
<dbReference type="Pfam" id="PF01266">
    <property type="entry name" value="DAO"/>
    <property type="match status" value="1"/>
</dbReference>
<dbReference type="AlphaFoldDB" id="A0A2M8J5T9"/>
<organism evidence="9 10">
    <name type="scientific">Pseudooceanicola lipolyticus</name>
    <dbReference type="NCBI Taxonomy" id="2029104"/>
    <lineage>
        <taxon>Bacteria</taxon>
        <taxon>Pseudomonadati</taxon>
        <taxon>Pseudomonadota</taxon>
        <taxon>Alphaproteobacteria</taxon>
        <taxon>Rhodobacterales</taxon>
        <taxon>Paracoccaceae</taxon>
        <taxon>Pseudooceanicola</taxon>
    </lineage>
</organism>
<dbReference type="InterPro" id="IPR007867">
    <property type="entry name" value="GMC_OxRtase_C"/>
</dbReference>
<proteinExistence type="inferred from homology"/>
<evidence type="ECO:0000256" key="2">
    <source>
        <dbReference type="ARBA" id="ARBA00010790"/>
    </source>
</evidence>
<keyword evidence="5" id="KW-0560">Oxidoreductase</keyword>
<dbReference type="InterPro" id="IPR051473">
    <property type="entry name" value="P2Ox-like"/>
</dbReference>
<evidence type="ECO:0000256" key="4">
    <source>
        <dbReference type="ARBA" id="ARBA00022827"/>
    </source>
</evidence>
<evidence type="ECO:0000256" key="3">
    <source>
        <dbReference type="ARBA" id="ARBA00022630"/>
    </source>
</evidence>
<dbReference type="InterPro" id="IPR036188">
    <property type="entry name" value="FAD/NAD-bd_sf"/>
</dbReference>
<feature type="domain" description="FAD dependent oxidoreductase" evidence="7">
    <location>
        <begin position="139"/>
        <end position="343"/>
    </location>
</feature>
<keyword evidence="3" id="KW-0285">Flavoprotein</keyword>
<dbReference type="Gene3D" id="3.50.50.60">
    <property type="entry name" value="FAD/NAD(P)-binding domain"/>
    <property type="match status" value="2"/>
</dbReference>
<evidence type="ECO:0000259" key="7">
    <source>
        <dbReference type="Pfam" id="PF01266"/>
    </source>
</evidence>
<feature type="region of interest" description="Disordered" evidence="6">
    <location>
        <begin position="650"/>
        <end position="671"/>
    </location>
</feature>
<evidence type="ECO:0000256" key="1">
    <source>
        <dbReference type="ARBA" id="ARBA00001974"/>
    </source>
</evidence>
<feature type="domain" description="Glucose-methanol-choline oxidoreductase C-terminal" evidence="8">
    <location>
        <begin position="511"/>
        <end position="637"/>
    </location>
</feature>
<dbReference type="PANTHER" id="PTHR42784:SF1">
    <property type="entry name" value="PYRANOSE 2-OXIDASE"/>
    <property type="match status" value="1"/>
</dbReference>
<keyword evidence="10" id="KW-1185">Reference proteome</keyword>
<evidence type="ECO:0000256" key="6">
    <source>
        <dbReference type="SAM" id="MobiDB-lite"/>
    </source>
</evidence>
<evidence type="ECO:0000259" key="8">
    <source>
        <dbReference type="Pfam" id="PF05199"/>
    </source>
</evidence>
<dbReference type="EMBL" id="PGTB01000004">
    <property type="protein sequence ID" value="PJE38146.1"/>
    <property type="molecule type" value="Genomic_DNA"/>
</dbReference>
<dbReference type="Proteomes" id="UP000231553">
    <property type="component" value="Unassembled WGS sequence"/>
</dbReference>
<protein>
    <submittedName>
        <fullName evidence="9">Uncharacterized protein</fullName>
    </submittedName>
</protein>
<evidence type="ECO:0000256" key="5">
    <source>
        <dbReference type="ARBA" id="ARBA00023002"/>
    </source>
</evidence>
<dbReference type="PRINTS" id="PR00420">
    <property type="entry name" value="RNGMNOXGNASE"/>
</dbReference>
<dbReference type="SUPFAM" id="SSF54373">
    <property type="entry name" value="FAD-linked reductases, C-terminal domain"/>
    <property type="match status" value="1"/>
</dbReference>
<sequence>MRIPANRLSHGWPGSLMWFPKGPTARCFRICWWIGAGHPPPVTAPWCRNASARSTGPHRAVIQAADPAITGQAGSTLPAVAACLQAMHRPATSWTWPQRCCRAWGPPSPNRCREPHFWEDVMTIETPPRSGSAARIETDICIIGAGAAGLAIAREMIGKGVTVSVLAGGAKTFSHRAQFLYHGRNVGRESFAPGKARFRMFGGSTTRWAGQCRPFDPVDFEARPNMPGTGWPIEPGVLEPYYRRAAALCDLDDWRFDPPVCPGLAVPDAGDVEPVRYRHGQQVDFAQALGPELEACDTVRVFLDTHAVEIVAIGQQVSHIDARSTGGHRLVFSAKTYILACGGIENARLLLASRASGANGLGNANDLVGRYFMDHPFFFGGSLDLAAGIGPEAVGALEGYEQAGIAQRSHGAFALSERLRRETGVNGAAVFFVSRAAHKSSPRFLSRGGVALTRVVDVLMHRELPDGRMRRHLPALLLRPGEVGASALERVRGAIVKRRTLAARFTLETAPNPDSRVRLDPTRRDRFGMPQVTVDWRLRDSDLRGLDLLQRGLTRLFADGKVGQLNLHGARDADGYPVSMEGGKHHMGTTRMSHDPQTGVVDSDCRMHAVHNLYVAGSSVFPTAGYVNPTLTIVALALRLADHLLSADRSKRPVQDKAPTRSDRSQTLKTF</sequence>
<comment type="cofactor">
    <cofactor evidence="1">
        <name>FAD</name>
        <dbReference type="ChEBI" id="CHEBI:57692"/>
    </cofactor>
</comment>
<accession>A0A2M8J5T9</accession>
<name>A0A2M8J5T9_9RHOB</name>
<dbReference type="GO" id="GO:0016614">
    <property type="term" value="F:oxidoreductase activity, acting on CH-OH group of donors"/>
    <property type="evidence" value="ECO:0007669"/>
    <property type="project" value="InterPro"/>
</dbReference>
<evidence type="ECO:0000313" key="10">
    <source>
        <dbReference type="Proteomes" id="UP000231553"/>
    </source>
</evidence>
<dbReference type="OrthoDB" id="9798604at2"/>
<comment type="caution">
    <text evidence="9">The sequence shown here is derived from an EMBL/GenBank/DDBJ whole genome shotgun (WGS) entry which is preliminary data.</text>
</comment>
<dbReference type="PANTHER" id="PTHR42784">
    <property type="entry name" value="PYRANOSE 2-OXIDASE"/>
    <property type="match status" value="1"/>
</dbReference>
<evidence type="ECO:0000313" key="9">
    <source>
        <dbReference type="EMBL" id="PJE38146.1"/>
    </source>
</evidence>
<comment type="similarity">
    <text evidence="2">Belongs to the GMC oxidoreductase family.</text>
</comment>
<dbReference type="SUPFAM" id="SSF51905">
    <property type="entry name" value="FAD/NAD(P)-binding domain"/>
    <property type="match status" value="1"/>
</dbReference>